<evidence type="ECO:0000256" key="1">
    <source>
        <dbReference type="ARBA" id="ARBA00004651"/>
    </source>
</evidence>
<dbReference type="InterPro" id="IPR013525">
    <property type="entry name" value="ABC2_TM"/>
</dbReference>
<keyword evidence="11" id="KW-1185">Reference proteome</keyword>
<keyword evidence="4 8" id="KW-1003">Cell membrane</keyword>
<dbReference type="AlphaFoldDB" id="A0A919B477"/>
<evidence type="ECO:0000313" key="10">
    <source>
        <dbReference type="EMBL" id="GHF53117.1"/>
    </source>
</evidence>
<keyword evidence="7 8" id="KW-0472">Membrane</keyword>
<dbReference type="Pfam" id="PF01061">
    <property type="entry name" value="ABC2_membrane"/>
    <property type="match status" value="1"/>
</dbReference>
<evidence type="ECO:0000256" key="5">
    <source>
        <dbReference type="ARBA" id="ARBA00022692"/>
    </source>
</evidence>
<dbReference type="RefSeq" id="WP_190130844.1">
    <property type="nucleotide sequence ID" value="NZ_BNBD01000007.1"/>
</dbReference>
<reference evidence="10" key="2">
    <citation type="submission" date="2020-09" db="EMBL/GenBank/DDBJ databases">
        <authorList>
            <person name="Sun Q."/>
            <person name="Ohkuma M."/>
        </authorList>
    </citation>
    <scope>NUCLEOTIDE SEQUENCE</scope>
    <source>
        <strain evidence="10">JCM 4059</strain>
    </source>
</reference>
<protein>
    <recommendedName>
        <fullName evidence="8">Transport permease protein</fullName>
    </recommendedName>
</protein>
<feature type="transmembrane region" description="Helical" evidence="8">
    <location>
        <begin position="62"/>
        <end position="81"/>
    </location>
</feature>
<comment type="similarity">
    <text evidence="2 8">Belongs to the ABC-2 integral membrane protein family.</text>
</comment>
<feature type="transmembrane region" description="Helical" evidence="8">
    <location>
        <begin position="138"/>
        <end position="161"/>
    </location>
</feature>
<name>A0A919B477_9ACTN</name>
<organism evidence="10 11">
    <name type="scientific">Streptomyces mashuensis</name>
    <dbReference type="NCBI Taxonomy" id="33904"/>
    <lineage>
        <taxon>Bacteria</taxon>
        <taxon>Bacillati</taxon>
        <taxon>Actinomycetota</taxon>
        <taxon>Actinomycetes</taxon>
        <taxon>Kitasatosporales</taxon>
        <taxon>Streptomycetaceae</taxon>
        <taxon>Streptomyces</taxon>
    </lineage>
</organism>
<keyword evidence="3 8" id="KW-0813">Transport</keyword>
<dbReference type="Proteomes" id="UP000638313">
    <property type="component" value="Unassembled WGS sequence"/>
</dbReference>
<dbReference type="PROSITE" id="PS51012">
    <property type="entry name" value="ABC_TM2"/>
    <property type="match status" value="1"/>
</dbReference>
<feature type="transmembrane region" description="Helical" evidence="8">
    <location>
        <begin position="168"/>
        <end position="187"/>
    </location>
</feature>
<evidence type="ECO:0000256" key="7">
    <source>
        <dbReference type="ARBA" id="ARBA00023136"/>
    </source>
</evidence>
<feature type="transmembrane region" description="Helical" evidence="8">
    <location>
        <begin position="30"/>
        <end position="50"/>
    </location>
</feature>
<feature type="domain" description="ABC transmembrane type-2" evidence="9">
    <location>
        <begin position="20"/>
        <end position="250"/>
    </location>
</feature>
<proteinExistence type="inferred from homology"/>
<comment type="caution">
    <text evidence="10">The sequence shown here is derived from an EMBL/GenBank/DDBJ whole genome shotgun (WGS) entry which is preliminary data.</text>
</comment>
<dbReference type="InterPro" id="IPR051449">
    <property type="entry name" value="ABC-2_transporter_component"/>
</dbReference>
<gene>
    <name evidence="10" type="ORF">GCM10010218_38200</name>
</gene>
<keyword evidence="5 8" id="KW-0812">Transmembrane</keyword>
<reference evidence="10" key="1">
    <citation type="journal article" date="2014" name="Int. J. Syst. Evol. Microbiol.">
        <title>Complete genome sequence of Corynebacterium casei LMG S-19264T (=DSM 44701T), isolated from a smear-ripened cheese.</title>
        <authorList>
            <consortium name="US DOE Joint Genome Institute (JGI-PGF)"/>
            <person name="Walter F."/>
            <person name="Albersmeier A."/>
            <person name="Kalinowski J."/>
            <person name="Ruckert C."/>
        </authorList>
    </citation>
    <scope>NUCLEOTIDE SEQUENCE</scope>
    <source>
        <strain evidence="10">JCM 4059</strain>
    </source>
</reference>
<evidence type="ECO:0000256" key="6">
    <source>
        <dbReference type="ARBA" id="ARBA00022989"/>
    </source>
</evidence>
<feature type="transmembrane region" description="Helical" evidence="8">
    <location>
        <begin position="225"/>
        <end position="246"/>
    </location>
</feature>
<evidence type="ECO:0000259" key="9">
    <source>
        <dbReference type="PROSITE" id="PS51012"/>
    </source>
</evidence>
<dbReference type="GO" id="GO:0005886">
    <property type="term" value="C:plasma membrane"/>
    <property type="evidence" value="ECO:0007669"/>
    <property type="project" value="UniProtKB-SubCell"/>
</dbReference>
<dbReference type="GO" id="GO:0140359">
    <property type="term" value="F:ABC-type transporter activity"/>
    <property type="evidence" value="ECO:0007669"/>
    <property type="project" value="InterPro"/>
</dbReference>
<comment type="subcellular location">
    <subcellularLocation>
        <location evidence="1 8">Cell membrane</location>
        <topology evidence="1 8">Multi-pass membrane protein</topology>
    </subcellularLocation>
</comment>
<accession>A0A919B477</accession>
<evidence type="ECO:0000256" key="2">
    <source>
        <dbReference type="ARBA" id="ARBA00007783"/>
    </source>
</evidence>
<dbReference type="EMBL" id="BNBD01000007">
    <property type="protein sequence ID" value="GHF53117.1"/>
    <property type="molecule type" value="Genomic_DNA"/>
</dbReference>
<evidence type="ECO:0000256" key="3">
    <source>
        <dbReference type="ARBA" id="ARBA00022448"/>
    </source>
</evidence>
<keyword evidence="6 8" id="KW-1133">Transmembrane helix</keyword>
<dbReference type="PANTHER" id="PTHR30294:SF38">
    <property type="entry name" value="TRANSPORT PERMEASE PROTEIN"/>
    <property type="match status" value="1"/>
</dbReference>
<evidence type="ECO:0000256" key="8">
    <source>
        <dbReference type="RuleBase" id="RU361157"/>
    </source>
</evidence>
<dbReference type="PANTHER" id="PTHR30294">
    <property type="entry name" value="MEMBRANE COMPONENT OF ABC TRANSPORTER YHHJ-RELATED"/>
    <property type="match status" value="1"/>
</dbReference>
<evidence type="ECO:0000313" key="11">
    <source>
        <dbReference type="Proteomes" id="UP000638313"/>
    </source>
</evidence>
<evidence type="ECO:0000256" key="4">
    <source>
        <dbReference type="ARBA" id="ARBA00022475"/>
    </source>
</evidence>
<sequence length="251" mass="26912">MTGVRALRASAKITLCTTHRVLCQLRHDPMSLGMTLAVPALLVVLVRFILPTQDAFQRSAPALLGLFPLVLVFTLASISTLRERSAGVLERLMLMAPRKVDLYFGYSLAYALIALPSTALTIWISVDRLGLRVRGPLWPLGLAALASALFGLGLGLLAGAFARSEMQAMQYVPVLILPQALLCGLFAPRHAMSRPLETFSGFMPLSYAVDSLNASARAAGPDDTYVRNVAILVGSALVTVVLGALAQRRTL</sequence>
<feature type="transmembrane region" description="Helical" evidence="8">
    <location>
        <begin position="102"/>
        <end position="126"/>
    </location>
</feature>
<dbReference type="InterPro" id="IPR047817">
    <property type="entry name" value="ABC2_TM_bact-type"/>
</dbReference>